<dbReference type="InterPro" id="IPR000064">
    <property type="entry name" value="NLP_P60_dom"/>
</dbReference>
<evidence type="ECO:0000256" key="5">
    <source>
        <dbReference type="SAM" id="MobiDB-lite"/>
    </source>
</evidence>
<dbReference type="PROSITE" id="PS51935">
    <property type="entry name" value="NLPC_P60"/>
    <property type="match status" value="1"/>
</dbReference>
<dbReference type="EMBL" id="JAFLVR010000051">
    <property type="protein sequence ID" value="MBO0454214.1"/>
    <property type="molecule type" value="Genomic_DNA"/>
</dbReference>
<evidence type="ECO:0000256" key="4">
    <source>
        <dbReference type="ARBA" id="ARBA00022807"/>
    </source>
</evidence>
<keyword evidence="4" id="KW-0788">Thiol protease</keyword>
<dbReference type="SUPFAM" id="SSF54001">
    <property type="entry name" value="Cysteine proteinases"/>
    <property type="match status" value="1"/>
</dbReference>
<dbReference type="PROSITE" id="PS51257">
    <property type="entry name" value="PROKAR_LIPOPROTEIN"/>
    <property type="match status" value="1"/>
</dbReference>
<name>A0ABS3HMR4_9ENTE</name>
<evidence type="ECO:0000313" key="9">
    <source>
        <dbReference type="Proteomes" id="UP000664495"/>
    </source>
</evidence>
<keyword evidence="2" id="KW-0645">Protease</keyword>
<dbReference type="Gene3D" id="3.90.1720.10">
    <property type="entry name" value="endopeptidase domain like (from Nostoc punctiforme)"/>
    <property type="match status" value="1"/>
</dbReference>
<gene>
    <name evidence="8" type="ORF">JZO85_18310</name>
</gene>
<proteinExistence type="inferred from homology"/>
<reference evidence="8 9" key="1">
    <citation type="submission" date="2021-03" db="EMBL/GenBank/DDBJ databases">
        <title>Enterococcal diversity collection.</title>
        <authorList>
            <person name="Gilmore M.S."/>
            <person name="Schwartzman J."/>
            <person name="Van Tyne D."/>
            <person name="Martin M."/>
            <person name="Earl A.M."/>
            <person name="Manson A.L."/>
            <person name="Straub T."/>
            <person name="Salamzade R."/>
            <person name="Saavedra J."/>
            <person name="Lebreton F."/>
            <person name="Prichula J."/>
            <person name="Schaufler K."/>
            <person name="Gaca A."/>
            <person name="Sgardioli B."/>
            <person name="Wagenaar J."/>
            <person name="Strong T."/>
        </authorList>
    </citation>
    <scope>NUCLEOTIDE SEQUENCE [LARGE SCALE GENOMIC DNA]</scope>
    <source>
        <strain evidence="8 9">MJM16</strain>
    </source>
</reference>
<protein>
    <submittedName>
        <fullName evidence="8">C40 family peptidase</fullName>
    </submittedName>
</protein>
<dbReference type="PANTHER" id="PTHR47359:SF3">
    <property type="entry name" value="NLP_P60 DOMAIN-CONTAINING PROTEIN-RELATED"/>
    <property type="match status" value="1"/>
</dbReference>
<feature type="chain" id="PRO_5045444565" evidence="6">
    <location>
        <begin position="31"/>
        <end position="396"/>
    </location>
</feature>
<comment type="caution">
    <text evidence="8">The sequence shown here is derived from an EMBL/GenBank/DDBJ whole genome shotgun (WGS) entry which is preliminary data.</text>
</comment>
<feature type="compositionally biased region" description="Polar residues" evidence="5">
    <location>
        <begin position="56"/>
        <end position="84"/>
    </location>
</feature>
<feature type="domain" description="NlpC/P60" evidence="7">
    <location>
        <begin position="122"/>
        <end position="243"/>
    </location>
</feature>
<dbReference type="RefSeq" id="WP_207109952.1">
    <property type="nucleotide sequence ID" value="NZ_JAFLVR010000051.1"/>
</dbReference>
<accession>A0ABS3HMR4</accession>
<evidence type="ECO:0000313" key="8">
    <source>
        <dbReference type="EMBL" id="MBO0454214.1"/>
    </source>
</evidence>
<keyword evidence="3" id="KW-0378">Hydrolase</keyword>
<dbReference type="PANTHER" id="PTHR47359">
    <property type="entry name" value="PEPTIDOGLYCAN DL-ENDOPEPTIDASE CWLO"/>
    <property type="match status" value="1"/>
</dbReference>
<evidence type="ECO:0000259" key="7">
    <source>
        <dbReference type="PROSITE" id="PS51935"/>
    </source>
</evidence>
<sequence>MKKYSGLCLFTATISALSCMTLATTELANAEENVRSTIQTETSTATSLSTEENTGKLINSEQTTSSANLSDENNQQGKAASTSNELEETKAAQAGFSQQQFEQIMTIPKLAAADLPPMPRATGQQNSVVSKAREQIGKPYAWGASGPNAFDCGGLVKYVYKQAVNVDLPMGTINQEKYGTEASMSDLQSGDLLFYGNRGATYHVGIYIGNNQMIHSPQPGQTVTAVDIKYFYPNFARRILKSAGTDPNVYPSTDGQASNERFIFRMYNKNDGQHHYTQLTGEAVNLMNVGWNYEGVGWVSPATGASVYRMYNPNNGRHHYTPHAYEKDNLVKVGWKYEGVSWYTGGTVPVYRLYNPHAAPREDSHHYTPFAYERDSLVKAGWKSEGTAWYATRVLS</sequence>
<dbReference type="Pfam" id="PF18885">
    <property type="entry name" value="DUF5648"/>
    <property type="match status" value="1"/>
</dbReference>
<feature type="compositionally biased region" description="Low complexity" evidence="5">
    <location>
        <begin position="40"/>
        <end position="52"/>
    </location>
</feature>
<dbReference type="Pfam" id="PF00877">
    <property type="entry name" value="NLPC_P60"/>
    <property type="match status" value="1"/>
</dbReference>
<evidence type="ECO:0000256" key="6">
    <source>
        <dbReference type="SAM" id="SignalP"/>
    </source>
</evidence>
<dbReference type="InterPro" id="IPR043708">
    <property type="entry name" value="DUF5648"/>
</dbReference>
<evidence type="ECO:0000256" key="1">
    <source>
        <dbReference type="ARBA" id="ARBA00007074"/>
    </source>
</evidence>
<feature type="region of interest" description="Disordered" evidence="5">
    <location>
        <begin position="33"/>
        <end position="91"/>
    </location>
</feature>
<comment type="similarity">
    <text evidence="1">Belongs to the peptidase C40 family.</text>
</comment>
<keyword evidence="9" id="KW-1185">Reference proteome</keyword>
<keyword evidence="6" id="KW-0732">Signal</keyword>
<dbReference type="Proteomes" id="UP000664495">
    <property type="component" value="Unassembled WGS sequence"/>
</dbReference>
<evidence type="ECO:0000256" key="3">
    <source>
        <dbReference type="ARBA" id="ARBA00022801"/>
    </source>
</evidence>
<dbReference type="InterPro" id="IPR038765">
    <property type="entry name" value="Papain-like_cys_pep_sf"/>
</dbReference>
<feature type="signal peptide" evidence="6">
    <location>
        <begin position="1"/>
        <end position="30"/>
    </location>
</feature>
<evidence type="ECO:0000256" key="2">
    <source>
        <dbReference type="ARBA" id="ARBA00022670"/>
    </source>
</evidence>
<dbReference type="InterPro" id="IPR051794">
    <property type="entry name" value="PG_Endopeptidase_C40"/>
</dbReference>
<organism evidence="8 9">
    <name type="scientific">Candidatus Enterococcus murrayae</name>
    <dbReference type="NCBI Taxonomy" id="2815321"/>
    <lineage>
        <taxon>Bacteria</taxon>
        <taxon>Bacillati</taxon>
        <taxon>Bacillota</taxon>
        <taxon>Bacilli</taxon>
        <taxon>Lactobacillales</taxon>
        <taxon>Enterococcaceae</taxon>
        <taxon>Enterococcus</taxon>
    </lineage>
</organism>